<sequence length="98" mass="11570">MDSNQVNSALQQLSAVARNAYDKYGRLDLNRVQLLVRGFYLSQEEAAALPSRITEHFPGKSQKACQEKFYHAVKDPDDHKWKHYHHDLRREHDEKKHK</sequence>
<reference evidence="1 2" key="1">
    <citation type="submission" date="2015-09" db="EMBL/GenBank/DDBJ databases">
        <title>Host preference determinants of Valsa canker pathogens revealed by comparative genomics.</title>
        <authorList>
            <person name="Yin Z."/>
            <person name="Huang L."/>
        </authorList>
    </citation>
    <scope>NUCLEOTIDE SEQUENCE [LARGE SCALE GENOMIC DNA]</scope>
    <source>
        <strain evidence="1 2">YSFL</strain>
    </source>
</reference>
<evidence type="ECO:0000313" key="1">
    <source>
        <dbReference type="EMBL" id="ROW00153.1"/>
    </source>
</evidence>
<evidence type="ECO:0000313" key="2">
    <source>
        <dbReference type="Proteomes" id="UP000284375"/>
    </source>
</evidence>
<proteinExistence type="predicted"/>
<dbReference type="EMBL" id="LJZO01000009">
    <property type="protein sequence ID" value="ROW00153.1"/>
    <property type="molecule type" value="Genomic_DNA"/>
</dbReference>
<dbReference type="AlphaFoldDB" id="A0A423W9V6"/>
<organism evidence="1 2">
    <name type="scientific">Cytospora chrysosperma</name>
    <name type="common">Cytospora canker fungus</name>
    <name type="synonym">Sphaeria chrysosperma</name>
    <dbReference type="NCBI Taxonomy" id="252740"/>
    <lineage>
        <taxon>Eukaryota</taxon>
        <taxon>Fungi</taxon>
        <taxon>Dikarya</taxon>
        <taxon>Ascomycota</taxon>
        <taxon>Pezizomycotina</taxon>
        <taxon>Sordariomycetes</taxon>
        <taxon>Sordariomycetidae</taxon>
        <taxon>Diaporthales</taxon>
        <taxon>Cytosporaceae</taxon>
        <taxon>Cytospora</taxon>
    </lineage>
</organism>
<name>A0A423W9V6_CYTCH</name>
<accession>A0A423W9V6</accession>
<comment type="caution">
    <text evidence="1">The sequence shown here is derived from an EMBL/GenBank/DDBJ whole genome shotgun (WGS) entry which is preliminary data.</text>
</comment>
<gene>
    <name evidence="1" type="ORF">VSDG_03585</name>
</gene>
<keyword evidence="2" id="KW-1185">Reference proteome</keyword>
<protein>
    <submittedName>
        <fullName evidence="1">Uncharacterized protein</fullName>
    </submittedName>
</protein>
<dbReference type="Proteomes" id="UP000284375">
    <property type="component" value="Unassembled WGS sequence"/>
</dbReference>
<dbReference type="OrthoDB" id="5222197at2759"/>